<accession>A0A0C3R6N4</accession>
<reference evidence="3 4" key="1">
    <citation type="submission" date="2014-07" db="EMBL/GenBank/DDBJ databases">
        <title>Porphyromonadaceae bacterium OUH 308042 = ATCC BAA-2681 = DSM 28342 draft genome.</title>
        <authorList>
            <person name="Sydenham T.V."/>
            <person name="Hasman H."/>
            <person name="Justensen U.S."/>
        </authorList>
    </citation>
    <scope>NUCLEOTIDE SEQUENCE [LARGE SCALE GENOMIC DNA]</scope>
    <source>
        <strain evidence="3 4">OUH 308042</strain>
    </source>
</reference>
<evidence type="ECO:0000313" key="3">
    <source>
        <dbReference type="EMBL" id="KIO45680.1"/>
    </source>
</evidence>
<gene>
    <name evidence="3" type="ORF">BA92_04245</name>
</gene>
<keyword evidence="4" id="KW-1185">Reference proteome</keyword>
<dbReference type="InterPro" id="IPR020904">
    <property type="entry name" value="Sc_DH/Rdtase_CS"/>
</dbReference>
<dbReference type="InterPro" id="IPR036291">
    <property type="entry name" value="NAD(P)-bd_dom_sf"/>
</dbReference>
<dbReference type="EC" id="1.1.1.159" evidence="3"/>
<name>A0A0C3R6N4_9PORP</name>
<sequence length="258" mass="27352">MEINKLFDLKGKVAVVTGGGDGIGKGCCEILAEAGACVVISDLNIDKAQLVADEIKSKGGRAIAAECNVLKDEDLVNLVDRAVKEFGTVNILVNNAGGGGGGRENPFKIDREYFEKIFNFNVFSAWRLCQLTVPHMAKSGYGSIINITSMSSVNKSPDMSVYASSKAALNHLVANLAYDFGSMGVRINNVGPGATVTNALQSILTPEIEQRMLQHTPIKRLGKVSDIAGAVLYFAAPVSEWVSGQVLFVNGGGIQTLD</sequence>
<dbReference type="EMBL" id="JPIU01000037">
    <property type="protein sequence ID" value="KIO45680.1"/>
    <property type="molecule type" value="Genomic_DNA"/>
</dbReference>
<dbReference type="Pfam" id="PF13561">
    <property type="entry name" value="adh_short_C2"/>
    <property type="match status" value="1"/>
</dbReference>
<dbReference type="PRINTS" id="PR00080">
    <property type="entry name" value="SDRFAMILY"/>
</dbReference>
<dbReference type="PRINTS" id="PR00081">
    <property type="entry name" value="GDHRDH"/>
</dbReference>
<dbReference type="GO" id="GO:0008709">
    <property type="term" value="F:cholate 7-alpha-dehydrogenase (NAD+) activity"/>
    <property type="evidence" value="ECO:0007669"/>
    <property type="project" value="UniProtKB-EC"/>
</dbReference>
<dbReference type="NCBIfam" id="NF005559">
    <property type="entry name" value="PRK07231.1"/>
    <property type="match status" value="1"/>
</dbReference>
<keyword evidence="2 3" id="KW-0560">Oxidoreductase</keyword>
<dbReference type="Proteomes" id="UP000031980">
    <property type="component" value="Unassembled WGS sequence"/>
</dbReference>
<comment type="caution">
    <text evidence="3">The sequence shown here is derived from an EMBL/GenBank/DDBJ whole genome shotgun (WGS) entry which is preliminary data.</text>
</comment>
<dbReference type="RefSeq" id="WP_041504919.1">
    <property type="nucleotide sequence ID" value="NZ_JPIU01000037.1"/>
</dbReference>
<evidence type="ECO:0000313" key="4">
    <source>
        <dbReference type="Proteomes" id="UP000031980"/>
    </source>
</evidence>
<dbReference type="PROSITE" id="PS00061">
    <property type="entry name" value="ADH_SHORT"/>
    <property type="match status" value="1"/>
</dbReference>
<dbReference type="FunFam" id="3.40.50.720:FF:000084">
    <property type="entry name" value="Short-chain dehydrogenase reductase"/>
    <property type="match status" value="1"/>
</dbReference>
<organism evidence="3 4">
    <name type="scientific">Sanguibacteroides justesenii</name>
    <dbReference type="NCBI Taxonomy" id="1547597"/>
    <lineage>
        <taxon>Bacteria</taxon>
        <taxon>Pseudomonadati</taxon>
        <taxon>Bacteroidota</taxon>
        <taxon>Bacteroidia</taxon>
        <taxon>Bacteroidales</taxon>
        <taxon>Porphyromonadaceae</taxon>
        <taxon>Sanguibacteroides</taxon>
    </lineage>
</organism>
<dbReference type="Gene3D" id="3.40.50.720">
    <property type="entry name" value="NAD(P)-binding Rossmann-like Domain"/>
    <property type="match status" value="1"/>
</dbReference>
<dbReference type="PANTHER" id="PTHR43639:SF1">
    <property type="entry name" value="SHORT-CHAIN DEHYDROGENASE_REDUCTASE FAMILY PROTEIN"/>
    <property type="match status" value="1"/>
</dbReference>
<dbReference type="AlphaFoldDB" id="A0A0C3R6N4"/>
<protein>
    <submittedName>
        <fullName evidence="3">7-alpha-hydroxysteroid dehydrogenase</fullName>
        <ecNumber evidence="3">1.1.1.159</ecNumber>
    </submittedName>
</protein>
<evidence type="ECO:0000256" key="2">
    <source>
        <dbReference type="ARBA" id="ARBA00023002"/>
    </source>
</evidence>
<dbReference type="InterPro" id="IPR002347">
    <property type="entry name" value="SDR_fam"/>
</dbReference>
<dbReference type="PANTHER" id="PTHR43639">
    <property type="entry name" value="OXIDOREDUCTASE, SHORT-CHAIN DEHYDROGENASE/REDUCTASE FAMILY (AFU_ORTHOLOGUE AFUA_5G02870)"/>
    <property type="match status" value="1"/>
</dbReference>
<comment type="similarity">
    <text evidence="1">Belongs to the short-chain dehydrogenases/reductases (SDR) family.</text>
</comment>
<dbReference type="SUPFAM" id="SSF51735">
    <property type="entry name" value="NAD(P)-binding Rossmann-fold domains"/>
    <property type="match status" value="1"/>
</dbReference>
<proteinExistence type="inferred from homology"/>
<evidence type="ECO:0000256" key="1">
    <source>
        <dbReference type="ARBA" id="ARBA00006484"/>
    </source>
</evidence>